<evidence type="ECO:0008006" key="5">
    <source>
        <dbReference type="Google" id="ProtNLM"/>
    </source>
</evidence>
<keyword evidence="2" id="KW-0732">Signal</keyword>
<sequence length="131" mass="15443">MASIFFLFFLLYSICKRHSETAQNFSKRNENPNWEWKKDSNSHSTSNDNSKSIRKTTSVPSCQCRAPRYVCQWEELIEQLRNIRKPHSRSPIGRRGMLPTRQTKTLEASQGQISNRIPHPKRRMLHKSRTV</sequence>
<feature type="chain" id="PRO_5043741652" description="Secreted protein" evidence="2">
    <location>
        <begin position="22"/>
        <end position="131"/>
    </location>
</feature>
<comment type="caution">
    <text evidence="3">The sequence shown here is derived from an EMBL/GenBank/DDBJ whole genome shotgun (WGS) entry which is preliminary data.</text>
</comment>
<evidence type="ECO:0000313" key="3">
    <source>
        <dbReference type="EMBL" id="GIY95874.1"/>
    </source>
</evidence>
<feature type="compositionally biased region" description="Basic and acidic residues" evidence="1">
    <location>
        <begin position="27"/>
        <end position="41"/>
    </location>
</feature>
<dbReference type="Proteomes" id="UP001054945">
    <property type="component" value="Unassembled WGS sequence"/>
</dbReference>
<feature type="signal peptide" evidence="2">
    <location>
        <begin position="1"/>
        <end position="21"/>
    </location>
</feature>
<name>A0AAV4XMG9_CAEEX</name>
<accession>A0AAV4XMG9</accession>
<evidence type="ECO:0000313" key="4">
    <source>
        <dbReference type="Proteomes" id="UP001054945"/>
    </source>
</evidence>
<dbReference type="EMBL" id="BPLR01000588">
    <property type="protein sequence ID" value="GIY95874.1"/>
    <property type="molecule type" value="Genomic_DNA"/>
</dbReference>
<feature type="region of interest" description="Disordered" evidence="1">
    <location>
        <begin position="85"/>
        <end position="111"/>
    </location>
</feature>
<feature type="compositionally biased region" description="Polar residues" evidence="1">
    <location>
        <begin position="100"/>
        <end position="111"/>
    </location>
</feature>
<dbReference type="AlphaFoldDB" id="A0AAV4XMG9"/>
<reference evidence="3 4" key="1">
    <citation type="submission" date="2021-06" db="EMBL/GenBank/DDBJ databases">
        <title>Caerostris extrusa draft genome.</title>
        <authorList>
            <person name="Kono N."/>
            <person name="Arakawa K."/>
        </authorList>
    </citation>
    <scope>NUCLEOTIDE SEQUENCE [LARGE SCALE GENOMIC DNA]</scope>
</reference>
<gene>
    <name evidence="3" type="ORF">CEXT_577791</name>
</gene>
<protein>
    <recommendedName>
        <fullName evidence="5">Secreted protein</fullName>
    </recommendedName>
</protein>
<organism evidence="3 4">
    <name type="scientific">Caerostris extrusa</name>
    <name type="common">Bark spider</name>
    <name type="synonym">Caerostris bankana</name>
    <dbReference type="NCBI Taxonomy" id="172846"/>
    <lineage>
        <taxon>Eukaryota</taxon>
        <taxon>Metazoa</taxon>
        <taxon>Ecdysozoa</taxon>
        <taxon>Arthropoda</taxon>
        <taxon>Chelicerata</taxon>
        <taxon>Arachnida</taxon>
        <taxon>Araneae</taxon>
        <taxon>Araneomorphae</taxon>
        <taxon>Entelegynae</taxon>
        <taxon>Araneoidea</taxon>
        <taxon>Araneidae</taxon>
        <taxon>Caerostris</taxon>
    </lineage>
</organism>
<feature type="region of interest" description="Disordered" evidence="1">
    <location>
        <begin position="23"/>
        <end position="60"/>
    </location>
</feature>
<keyword evidence="4" id="KW-1185">Reference proteome</keyword>
<proteinExistence type="predicted"/>
<evidence type="ECO:0000256" key="2">
    <source>
        <dbReference type="SAM" id="SignalP"/>
    </source>
</evidence>
<evidence type="ECO:0000256" key="1">
    <source>
        <dbReference type="SAM" id="MobiDB-lite"/>
    </source>
</evidence>